<dbReference type="RefSeq" id="WP_188441433.1">
    <property type="nucleotide sequence ID" value="NZ_BMGK01000006.1"/>
</dbReference>
<dbReference type="Proteomes" id="UP000652231">
    <property type="component" value="Unassembled WGS sequence"/>
</dbReference>
<sequence>MKILLVSLLFLFSFETMQSQVGINTTTPSPAAVLDVNSSSDGVNFGGFMPPRVSPAERDLIPVTASDEGLMVYVINPPNNQLQLWDGTAWQIVFPQQANVDTVIAAWNMESLTAYGPSPYNPGNASASVTVSGLERGSGLNTSGSAGLDAWGANGWYSAAPTETQATAIANNNYVTFTITPVSGYNVSIISIEPYNVRRSGTGPTNGIWQYSIDGVNFVDIGTEIIWGGITSGAGNPQQSIDLSGINDLQNLTSLTTITFRVVNWGATAAGGTWYFNDFSAGDDLIIRGNTN</sequence>
<keyword evidence="3" id="KW-1185">Reference proteome</keyword>
<evidence type="ECO:0008006" key="4">
    <source>
        <dbReference type="Google" id="ProtNLM"/>
    </source>
</evidence>
<proteinExistence type="predicted"/>
<reference evidence="2" key="1">
    <citation type="journal article" date="2014" name="Int. J. Syst. Evol. Microbiol.">
        <title>Complete genome sequence of Corynebacterium casei LMG S-19264T (=DSM 44701T), isolated from a smear-ripened cheese.</title>
        <authorList>
            <consortium name="US DOE Joint Genome Institute (JGI-PGF)"/>
            <person name="Walter F."/>
            <person name="Albersmeier A."/>
            <person name="Kalinowski J."/>
            <person name="Ruckert C."/>
        </authorList>
    </citation>
    <scope>NUCLEOTIDE SEQUENCE</scope>
    <source>
        <strain evidence="2">CGMCC 1.12924</strain>
    </source>
</reference>
<keyword evidence="1" id="KW-0732">Signal</keyword>
<feature type="chain" id="PRO_5035208569" description="F5/8 type C domain-containing protein" evidence="1">
    <location>
        <begin position="19"/>
        <end position="292"/>
    </location>
</feature>
<evidence type="ECO:0000313" key="2">
    <source>
        <dbReference type="EMBL" id="GGD93418.1"/>
    </source>
</evidence>
<organism evidence="2 3">
    <name type="scientific">Planktosalinus lacus</name>
    <dbReference type="NCBI Taxonomy" id="1526573"/>
    <lineage>
        <taxon>Bacteria</taxon>
        <taxon>Pseudomonadati</taxon>
        <taxon>Bacteroidota</taxon>
        <taxon>Flavobacteriia</taxon>
        <taxon>Flavobacteriales</taxon>
        <taxon>Flavobacteriaceae</taxon>
        <taxon>Planktosalinus</taxon>
    </lineage>
</organism>
<dbReference type="EMBL" id="BMGK01000006">
    <property type="protein sequence ID" value="GGD93418.1"/>
    <property type="molecule type" value="Genomic_DNA"/>
</dbReference>
<reference evidence="2" key="2">
    <citation type="submission" date="2020-09" db="EMBL/GenBank/DDBJ databases">
        <authorList>
            <person name="Sun Q."/>
            <person name="Zhou Y."/>
        </authorList>
    </citation>
    <scope>NUCLEOTIDE SEQUENCE</scope>
    <source>
        <strain evidence="2">CGMCC 1.12924</strain>
    </source>
</reference>
<name>A0A8J2VAA1_9FLAO</name>
<protein>
    <recommendedName>
        <fullName evidence="4">F5/8 type C domain-containing protein</fullName>
    </recommendedName>
</protein>
<feature type="signal peptide" evidence="1">
    <location>
        <begin position="1"/>
        <end position="18"/>
    </location>
</feature>
<evidence type="ECO:0000256" key="1">
    <source>
        <dbReference type="SAM" id="SignalP"/>
    </source>
</evidence>
<comment type="caution">
    <text evidence="2">The sequence shown here is derived from an EMBL/GenBank/DDBJ whole genome shotgun (WGS) entry which is preliminary data.</text>
</comment>
<evidence type="ECO:0000313" key="3">
    <source>
        <dbReference type="Proteomes" id="UP000652231"/>
    </source>
</evidence>
<accession>A0A8J2VAA1</accession>
<gene>
    <name evidence="2" type="ORF">GCM10011312_16480</name>
</gene>
<dbReference type="AlphaFoldDB" id="A0A8J2VAA1"/>